<proteinExistence type="predicted"/>
<evidence type="ECO:0008006" key="3">
    <source>
        <dbReference type="Google" id="ProtNLM"/>
    </source>
</evidence>
<accession>A0ABW0IUW0</accession>
<protein>
    <recommendedName>
        <fullName evidence="3">MafI family immunity protein</fullName>
    </recommendedName>
</protein>
<gene>
    <name evidence="1" type="ORF">ACFPOB_17905</name>
</gene>
<evidence type="ECO:0000313" key="2">
    <source>
        <dbReference type="Proteomes" id="UP001596053"/>
    </source>
</evidence>
<comment type="caution">
    <text evidence="1">The sequence shown here is derived from an EMBL/GenBank/DDBJ whole genome shotgun (WGS) entry which is preliminary data.</text>
</comment>
<dbReference type="RefSeq" id="WP_377799761.1">
    <property type="nucleotide sequence ID" value="NZ_JBHSLW010000028.1"/>
</dbReference>
<name>A0ABW0IUW0_9HYPH</name>
<sequence length="83" mass="8902">MNALAPEILKARLDVALSLFEAGGLERFFAWIEAEDLTGCAAELLLVEAILQAVSEGGELTGVIVLLADTFRDRLTEARDGLV</sequence>
<evidence type="ECO:0000313" key="1">
    <source>
        <dbReference type="EMBL" id="MFC5421436.1"/>
    </source>
</evidence>
<reference evidence="2" key="1">
    <citation type="journal article" date="2019" name="Int. J. Syst. Evol. Microbiol.">
        <title>The Global Catalogue of Microorganisms (GCM) 10K type strain sequencing project: providing services to taxonomists for standard genome sequencing and annotation.</title>
        <authorList>
            <consortium name="The Broad Institute Genomics Platform"/>
            <consortium name="The Broad Institute Genome Sequencing Center for Infectious Disease"/>
            <person name="Wu L."/>
            <person name="Ma J."/>
        </authorList>
    </citation>
    <scope>NUCLEOTIDE SEQUENCE [LARGE SCALE GENOMIC DNA]</scope>
    <source>
        <strain evidence="2">NCAIM B.01391</strain>
    </source>
</reference>
<keyword evidence="2" id="KW-1185">Reference proteome</keyword>
<dbReference type="Proteomes" id="UP001596053">
    <property type="component" value="Unassembled WGS sequence"/>
</dbReference>
<dbReference type="EMBL" id="JBHSLW010000028">
    <property type="protein sequence ID" value="MFC5421436.1"/>
    <property type="molecule type" value="Genomic_DNA"/>
</dbReference>
<organism evidence="1 2">
    <name type="scientific">Bosea eneae</name>
    <dbReference type="NCBI Taxonomy" id="151454"/>
    <lineage>
        <taxon>Bacteria</taxon>
        <taxon>Pseudomonadati</taxon>
        <taxon>Pseudomonadota</taxon>
        <taxon>Alphaproteobacteria</taxon>
        <taxon>Hyphomicrobiales</taxon>
        <taxon>Boseaceae</taxon>
        <taxon>Bosea</taxon>
    </lineage>
</organism>